<evidence type="ECO:0000256" key="1">
    <source>
        <dbReference type="SAM" id="MobiDB-lite"/>
    </source>
</evidence>
<feature type="region of interest" description="Disordered" evidence="1">
    <location>
        <begin position="483"/>
        <end position="507"/>
    </location>
</feature>
<evidence type="ECO:0000313" key="3">
    <source>
        <dbReference type="EMBL" id="KAL0566433.1"/>
    </source>
</evidence>
<dbReference type="Gene3D" id="1.50.10.20">
    <property type="match status" value="1"/>
</dbReference>
<reference evidence="3 4" key="1">
    <citation type="submission" date="2024-02" db="EMBL/GenBank/DDBJ databases">
        <title>A draft genome for the cacao thread blight pathogen Marasmius crinis-equi.</title>
        <authorList>
            <person name="Cohen S.P."/>
            <person name="Baruah I.K."/>
            <person name="Amoako-Attah I."/>
            <person name="Bukari Y."/>
            <person name="Meinhardt L.W."/>
            <person name="Bailey B.A."/>
        </authorList>
    </citation>
    <scope>NUCLEOTIDE SEQUENCE [LARGE SCALE GENOMIC DNA]</scope>
    <source>
        <strain evidence="3 4">GH-76</strain>
    </source>
</reference>
<proteinExistence type="predicted"/>
<name>A0ABR3EU77_9AGAR</name>
<feature type="transmembrane region" description="Helical" evidence="2">
    <location>
        <begin position="392"/>
        <end position="414"/>
    </location>
</feature>
<dbReference type="SUPFAM" id="SSF48208">
    <property type="entry name" value="Six-hairpin glycosidases"/>
    <property type="match status" value="1"/>
</dbReference>
<accession>A0ABR3EU77</accession>
<organism evidence="3 4">
    <name type="scientific">Marasmius crinis-equi</name>
    <dbReference type="NCBI Taxonomy" id="585013"/>
    <lineage>
        <taxon>Eukaryota</taxon>
        <taxon>Fungi</taxon>
        <taxon>Dikarya</taxon>
        <taxon>Basidiomycota</taxon>
        <taxon>Agaricomycotina</taxon>
        <taxon>Agaricomycetes</taxon>
        <taxon>Agaricomycetidae</taxon>
        <taxon>Agaricales</taxon>
        <taxon>Marasmiineae</taxon>
        <taxon>Marasmiaceae</taxon>
        <taxon>Marasmius</taxon>
    </lineage>
</organism>
<feature type="region of interest" description="Disordered" evidence="1">
    <location>
        <begin position="366"/>
        <end position="389"/>
    </location>
</feature>
<keyword evidence="4" id="KW-1185">Reference proteome</keyword>
<evidence type="ECO:0000313" key="4">
    <source>
        <dbReference type="Proteomes" id="UP001465976"/>
    </source>
</evidence>
<comment type="caution">
    <text evidence="3">The sequence shown here is derived from an EMBL/GenBank/DDBJ whole genome shotgun (WGS) entry which is preliminary data.</text>
</comment>
<gene>
    <name evidence="3" type="ORF">V5O48_015584</name>
</gene>
<keyword evidence="2" id="KW-0812">Transmembrane</keyword>
<sequence length="557" mass="60770">MAAAFTISIENRTNLASAALEKTVANLTSDGQFHDPQYYYQLGIFYSQMAEFDLVRNQTQYKDKLLAFLQARDSEREAINPFLRDGLTHGYAAARSYLAYQDPACLEYAINWWKWAQGWTITEAEVASGSVQGKDFTLQKECSNETVAGGTFDISVNRKNGVVSLMASGLSSLLREATSNQTYLDSAASSFNFVRMHLLPASGYLPQHSIVLDSGDSAKCTVAGWGDSSDAGEWIEALATYNSISSTVSGEELLLGAFENALTSGDWHTSDEILEFHPEALMSNLNLPRGLTAYHQRNTSSEVRTDIEKYLAVQYNAILDQATISGSNLYNPNWAGPPSSQPELEVNAQITAQQVLIAAISLSRTETGTVTPPSGNGNESGSGSPHSKSKALVGGIVGGVVGLVSILLLLWFVWKRHRRSRSQTHVGKVEEGAVVEPFGVRKGEIIQEIPRMESAASEVRSPVLKEPMAFSTTSEEVPEAVNAASSTAELSDPGRRQSTHGQERTHLNEDVQRLQVDMEHVLRILSQRPATHAEGEGMENLPPPPEYPGGERRWSPS</sequence>
<feature type="region of interest" description="Disordered" evidence="1">
    <location>
        <begin position="526"/>
        <end position="557"/>
    </location>
</feature>
<protein>
    <submittedName>
        <fullName evidence="3">Uncharacterized protein</fullName>
    </submittedName>
</protein>
<feature type="compositionally biased region" description="Low complexity" evidence="1">
    <location>
        <begin position="372"/>
        <end position="385"/>
    </location>
</feature>
<dbReference type="InterPro" id="IPR008928">
    <property type="entry name" value="6-hairpin_glycosidase_sf"/>
</dbReference>
<dbReference type="EMBL" id="JBAHYK010001900">
    <property type="protein sequence ID" value="KAL0566433.1"/>
    <property type="molecule type" value="Genomic_DNA"/>
</dbReference>
<keyword evidence="2" id="KW-1133">Transmembrane helix</keyword>
<dbReference type="Proteomes" id="UP001465976">
    <property type="component" value="Unassembled WGS sequence"/>
</dbReference>
<keyword evidence="2" id="KW-0472">Membrane</keyword>
<evidence type="ECO:0000256" key="2">
    <source>
        <dbReference type="SAM" id="Phobius"/>
    </source>
</evidence>